<dbReference type="OrthoDB" id="276515at2759"/>
<feature type="domain" description="Endonuclease/exonuclease/phosphatase" evidence="2">
    <location>
        <begin position="78"/>
        <end position="343"/>
    </location>
</feature>
<dbReference type="STRING" id="47428.A0A284RS67"/>
<evidence type="ECO:0000313" key="3">
    <source>
        <dbReference type="EMBL" id="SJL11603.1"/>
    </source>
</evidence>
<dbReference type="InterPro" id="IPR036691">
    <property type="entry name" value="Endo/exonu/phosph_ase_sf"/>
</dbReference>
<dbReference type="Proteomes" id="UP000219338">
    <property type="component" value="Unassembled WGS sequence"/>
</dbReference>
<evidence type="ECO:0000256" key="1">
    <source>
        <dbReference type="SAM" id="SignalP"/>
    </source>
</evidence>
<feature type="signal peptide" evidence="1">
    <location>
        <begin position="1"/>
        <end position="25"/>
    </location>
</feature>
<dbReference type="Pfam" id="PF03372">
    <property type="entry name" value="Exo_endo_phos"/>
    <property type="match status" value="1"/>
</dbReference>
<keyword evidence="1" id="KW-0732">Signal</keyword>
<accession>A0A284RS67</accession>
<dbReference type="InterPro" id="IPR005135">
    <property type="entry name" value="Endo/exonuclease/phosphatase"/>
</dbReference>
<name>A0A284RS67_ARMOS</name>
<dbReference type="Gene3D" id="3.60.10.10">
    <property type="entry name" value="Endonuclease/exonuclease/phosphatase"/>
    <property type="match status" value="1"/>
</dbReference>
<keyword evidence="4" id="KW-1185">Reference proteome</keyword>
<dbReference type="OMA" id="DSMPDNI"/>
<proteinExistence type="predicted"/>
<dbReference type="CDD" id="cd09083">
    <property type="entry name" value="EEP-1"/>
    <property type="match status" value="1"/>
</dbReference>
<gene>
    <name evidence="3" type="ORF">ARMOST_15009</name>
</gene>
<evidence type="ECO:0000259" key="2">
    <source>
        <dbReference type="Pfam" id="PF03372"/>
    </source>
</evidence>
<reference evidence="4" key="1">
    <citation type="journal article" date="2017" name="Nat. Ecol. Evol.">
        <title>Genome expansion and lineage-specific genetic innovations in the forest pathogenic fungi Armillaria.</title>
        <authorList>
            <person name="Sipos G."/>
            <person name="Prasanna A.N."/>
            <person name="Walter M.C."/>
            <person name="O'Connor E."/>
            <person name="Balint B."/>
            <person name="Krizsan K."/>
            <person name="Kiss B."/>
            <person name="Hess J."/>
            <person name="Varga T."/>
            <person name="Slot J."/>
            <person name="Riley R."/>
            <person name="Boka B."/>
            <person name="Rigling D."/>
            <person name="Barry K."/>
            <person name="Lee J."/>
            <person name="Mihaltcheva S."/>
            <person name="LaButti K."/>
            <person name="Lipzen A."/>
            <person name="Waldron R."/>
            <person name="Moloney N.M."/>
            <person name="Sperisen C."/>
            <person name="Kredics L."/>
            <person name="Vagvoelgyi C."/>
            <person name="Patrignani A."/>
            <person name="Fitzpatrick D."/>
            <person name="Nagy I."/>
            <person name="Doyle S."/>
            <person name="Anderson J.B."/>
            <person name="Grigoriev I.V."/>
            <person name="Gueldener U."/>
            <person name="Muensterkoetter M."/>
            <person name="Nagy L.G."/>
        </authorList>
    </citation>
    <scope>NUCLEOTIDE SEQUENCE [LARGE SCALE GENOMIC DNA]</scope>
    <source>
        <strain evidence="4">C18/9</strain>
    </source>
</reference>
<evidence type="ECO:0000313" key="4">
    <source>
        <dbReference type="Proteomes" id="UP000219338"/>
    </source>
</evidence>
<dbReference type="EMBL" id="FUEG01000014">
    <property type="protein sequence ID" value="SJL11603.1"/>
    <property type="molecule type" value="Genomic_DNA"/>
</dbReference>
<dbReference type="AlphaFoldDB" id="A0A284RS67"/>
<dbReference type="SUPFAM" id="SSF56219">
    <property type="entry name" value="DNase I-like"/>
    <property type="match status" value="1"/>
</dbReference>
<feature type="chain" id="PRO_5012312279" description="Endonuclease/exonuclease/phosphatase domain-containing protein" evidence="1">
    <location>
        <begin position="26"/>
        <end position="352"/>
    </location>
</feature>
<sequence>MSARWFRSFALNVILLLHFALVSVSQDMHIDSLDPTTLRFSTYNLRYDSMPDNITVSESISALGNPLTQETFLGLSGEQPWSTRRLRVAEHLLSEGIVIAGFQEALVRQVTDLAELFGDDWGWIGVGRDDGVEAGEYSPLFYKKSAVKLLSNDTFWLSLTPFEPSKYPGAGSFRLCTAAHFSLTTGAQTKFTVLNTHLDDQSDMQRQVGASLILTRARYEAVQSRSPVFVSGDFNSPSTGNSSGAYNIITGASAPVAINATFAAKYNVGNQLRDFKMLDFRGQAPRQSVSNNFATYTGFNGPSDTSVWERIDFIFGGNNLGWTSEAYKVGSSLSDDGTLASDHRPVFADVAI</sequence>
<dbReference type="GO" id="GO:0003824">
    <property type="term" value="F:catalytic activity"/>
    <property type="evidence" value="ECO:0007669"/>
    <property type="project" value="InterPro"/>
</dbReference>
<protein>
    <recommendedName>
        <fullName evidence="2">Endonuclease/exonuclease/phosphatase domain-containing protein</fullName>
    </recommendedName>
</protein>
<organism evidence="3 4">
    <name type="scientific">Armillaria ostoyae</name>
    <name type="common">Armillaria root rot fungus</name>
    <dbReference type="NCBI Taxonomy" id="47428"/>
    <lineage>
        <taxon>Eukaryota</taxon>
        <taxon>Fungi</taxon>
        <taxon>Dikarya</taxon>
        <taxon>Basidiomycota</taxon>
        <taxon>Agaricomycotina</taxon>
        <taxon>Agaricomycetes</taxon>
        <taxon>Agaricomycetidae</taxon>
        <taxon>Agaricales</taxon>
        <taxon>Marasmiineae</taxon>
        <taxon>Physalacriaceae</taxon>
        <taxon>Armillaria</taxon>
    </lineage>
</organism>